<dbReference type="InterPro" id="IPR002698">
    <property type="entry name" value="FTHF_cligase"/>
</dbReference>
<gene>
    <name evidence="1" type="ORF">BP5796_01332</name>
</gene>
<dbReference type="GO" id="GO:0016874">
    <property type="term" value="F:ligase activity"/>
    <property type="evidence" value="ECO:0007669"/>
    <property type="project" value="UniProtKB-KW"/>
</dbReference>
<keyword evidence="1" id="KW-0436">Ligase</keyword>
<organism evidence="1 2">
    <name type="scientific">Coleophoma crateriformis</name>
    <dbReference type="NCBI Taxonomy" id="565419"/>
    <lineage>
        <taxon>Eukaryota</taxon>
        <taxon>Fungi</taxon>
        <taxon>Dikarya</taxon>
        <taxon>Ascomycota</taxon>
        <taxon>Pezizomycotina</taxon>
        <taxon>Leotiomycetes</taxon>
        <taxon>Helotiales</taxon>
        <taxon>Dermateaceae</taxon>
        <taxon>Coleophoma</taxon>
    </lineage>
</organism>
<dbReference type="InterPro" id="IPR037171">
    <property type="entry name" value="NagB/RpiA_transferase-like"/>
</dbReference>
<dbReference type="OrthoDB" id="433414at2759"/>
<evidence type="ECO:0000313" key="2">
    <source>
        <dbReference type="Proteomes" id="UP000256328"/>
    </source>
</evidence>
<accession>A0A3D8T1Q4</accession>
<dbReference type="PANTHER" id="PTHR13017">
    <property type="entry name" value="5-FORMYLTETRAHYDROFOLATE CYCLO-LIGASE-RELATED"/>
    <property type="match status" value="1"/>
</dbReference>
<proteinExistence type="predicted"/>
<dbReference type="PANTHER" id="PTHR13017:SF0">
    <property type="entry name" value="METHENYLTETRAHYDROFOLATE SYNTHASE DOMAIN-CONTAINING PROTEIN"/>
    <property type="match status" value="1"/>
</dbReference>
<dbReference type="EMBL" id="PDLN01000002">
    <property type="protein sequence ID" value="RDW91938.1"/>
    <property type="molecule type" value="Genomic_DNA"/>
</dbReference>
<sequence length="256" mass="28768">MSEATSIKDHKSHLRDQVWTTLRQVALPDSRFHTDFTSFIPDFTGSSAATTQLSALPIYQTSRIIFIAPDNCLEELRHRALQDGKVILVTTYGIRRGFWVLDPREIAREDWRYASTLDGMEKVGRRVAFREMKLLPVLELTQGKLPMMVTGTGAISKVNGLRFGKGHGYFDLEWAMLYQSGLVTKETKTVSVCHACQVVDLELVGEIWDTGCDFLVTNEGVLTVEGAAKPECGILFDSLEKGMLEEIHSLKELRDI</sequence>
<dbReference type="InterPro" id="IPR024185">
    <property type="entry name" value="FTHF_cligase-like_sf"/>
</dbReference>
<protein>
    <submittedName>
        <fullName evidence="1">5-formyltetrahydrofolate cyclo-ligase</fullName>
    </submittedName>
</protein>
<evidence type="ECO:0000313" key="1">
    <source>
        <dbReference type="EMBL" id="RDW91938.1"/>
    </source>
</evidence>
<dbReference type="Pfam" id="PF01812">
    <property type="entry name" value="5-FTHF_cyc-lig"/>
    <property type="match status" value="1"/>
</dbReference>
<dbReference type="AlphaFoldDB" id="A0A3D8T1Q4"/>
<dbReference type="SUPFAM" id="SSF100950">
    <property type="entry name" value="NagB/RpiA/CoA transferase-like"/>
    <property type="match status" value="1"/>
</dbReference>
<dbReference type="GO" id="GO:0005737">
    <property type="term" value="C:cytoplasm"/>
    <property type="evidence" value="ECO:0007669"/>
    <property type="project" value="TreeGrafter"/>
</dbReference>
<dbReference type="Proteomes" id="UP000256328">
    <property type="component" value="Unassembled WGS sequence"/>
</dbReference>
<keyword evidence="2" id="KW-1185">Reference proteome</keyword>
<name>A0A3D8T1Q4_9HELO</name>
<dbReference type="Gene3D" id="3.40.50.10420">
    <property type="entry name" value="NagB/RpiA/CoA transferase-like"/>
    <property type="match status" value="1"/>
</dbReference>
<comment type="caution">
    <text evidence="1">The sequence shown here is derived from an EMBL/GenBank/DDBJ whole genome shotgun (WGS) entry which is preliminary data.</text>
</comment>
<reference evidence="1 2" key="1">
    <citation type="journal article" date="2018" name="IMA Fungus">
        <title>IMA Genome-F 9: Draft genome sequence of Annulohypoxylon stygium, Aspergillus mulundensis, Berkeleyomyces basicola (syn. Thielaviopsis basicola), Ceratocystis smalleyi, two Cercospora beticola strains, Coleophoma cylindrospora, Fusarium fracticaudum, Phialophora cf. hyalina, and Morchella septimelata.</title>
        <authorList>
            <person name="Wingfield B.D."/>
            <person name="Bills G.F."/>
            <person name="Dong Y."/>
            <person name="Huang W."/>
            <person name="Nel W.J."/>
            <person name="Swalarsk-Parry B.S."/>
            <person name="Vaghefi N."/>
            <person name="Wilken P.M."/>
            <person name="An Z."/>
            <person name="de Beer Z.W."/>
            <person name="De Vos L."/>
            <person name="Chen L."/>
            <person name="Duong T.A."/>
            <person name="Gao Y."/>
            <person name="Hammerbacher A."/>
            <person name="Kikkert J.R."/>
            <person name="Li Y."/>
            <person name="Li H."/>
            <person name="Li K."/>
            <person name="Li Q."/>
            <person name="Liu X."/>
            <person name="Ma X."/>
            <person name="Naidoo K."/>
            <person name="Pethybridge S.J."/>
            <person name="Sun J."/>
            <person name="Steenkamp E.T."/>
            <person name="van der Nest M.A."/>
            <person name="van Wyk S."/>
            <person name="Wingfield M.J."/>
            <person name="Xiong C."/>
            <person name="Yue Q."/>
            <person name="Zhang X."/>
        </authorList>
    </citation>
    <scope>NUCLEOTIDE SEQUENCE [LARGE SCALE GENOMIC DNA]</scope>
    <source>
        <strain evidence="1 2">BP5796</strain>
    </source>
</reference>